<feature type="compositionally biased region" description="Low complexity" evidence="1">
    <location>
        <begin position="200"/>
        <end position="226"/>
    </location>
</feature>
<proteinExistence type="predicted"/>
<dbReference type="EMBL" id="BAAAQD010000021">
    <property type="protein sequence ID" value="GAA1549849.1"/>
    <property type="molecule type" value="Genomic_DNA"/>
</dbReference>
<comment type="caution">
    <text evidence="2">The sequence shown here is derived from an EMBL/GenBank/DDBJ whole genome shotgun (WGS) entry which is preliminary data.</text>
</comment>
<organism evidence="2 3">
    <name type="scientific">Dactylosporangium maewongense</name>
    <dbReference type="NCBI Taxonomy" id="634393"/>
    <lineage>
        <taxon>Bacteria</taxon>
        <taxon>Bacillati</taxon>
        <taxon>Actinomycetota</taxon>
        <taxon>Actinomycetes</taxon>
        <taxon>Micromonosporales</taxon>
        <taxon>Micromonosporaceae</taxon>
        <taxon>Dactylosporangium</taxon>
    </lineage>
</organism>
<name>A0ABN2BZ24_9ACTN</name>
<feature type="compositionally biased region" description="Acidic residues" evidence="1">
    <location>
        <begin position="144"/>
        <end position="154"/>
    </location>
</feature>
<evidence type="ECO:0000256" key="1">
    <source>
        <dbReference type="SAM" id="MobiDB-lite"/>
    </source>
</evidence>
<gene>
    <name evidence="2" type="ORF">GCM10009827_082880</name>
</gene>
<evidence type="ECO:0000313" key="3">
    <source>
        <dbReference type="Proteomes" id="UP001501470"/>
    </source>
</evidence>
<keyword evidence="3" id="KW-1185">Reference proteome</keyword>
<feature type="compositionally biased region" description="Acidic residues" evidence="1">
    <location>
        <begin position="237"/>
        <end position="247"/>
    </location>
</feature>
<accession>A0ABN2BZ24</accession>
<feature type="region of interest" description="Disordered" evidence="1">
    <location>
        <begin position="144"/>
        <end position="249"/>
    </location>
</feature>
<evidence type="ECO:0000313" key="2">
    <source>
        <dbReference type="EMBL" id="GAA1549849.1"/>
    </source>
</evidence>
<dbReference type="Proteomes" id="UP001501470">
    <property type="component" value="Unassembled WGS sequence"/>
</dbReference>
<reference evidence="2 3" key="1">
    <citation type="journal article" date="2019" name="Int. J. Syst. Evol. Microbiol.">
        <title>The Global Catalogue of Microorganisms (GCM) 10K type strain sequencing project: providing services to taxonomists for standard genome sequencing and annotation.</title>
        <authorList>
            <consortium name="The Broad Institute Genomics Platform"/>
            <consortium name="The Broad Institute Genome Sequencing Center for Infectious Disease"/>
            <person name="Wu L."/>
            <person name="Ma J."/>
        </authorList>
    </citation>
    <scope>NUCLEOTIDE SEQUENCE [LARGE SCALE GENOMIC DNA]</scope>
    <source>
        <strain evidence="2 3">JCM 15933</strain>
    </source>
</reference>
<sequence>MSVTPARSRQLSLFGVEARPPTPMDLEGLLAGAGEVGRMGGTAKVSIEVEDAWRADVLRAECEQRGLVVSCEPTGVEDRWTVRTAYAALLAPLAARWLDGTAKVSPPDLVLDGRRLRLWVAAAGSWDGQRAYLLRLAPSRPALTDEDVDPEAADDQVIPFDPSGDISEMSEAGSGTDADGVGAGSEARRTGRSGAGQGSAGAADVGDAGDDGSAAAGVEAVEGASGKPRTGDGAELVGDEGLDEIEDLPGKPRVKAKKKAAPLISGFDPGPVDLGVEVEDWVDDVRDEWPDSGVADLPTVELDAVTEPPAEAPAVPTQQDKTDETSINRRIADNWVAIGDALSAVGLIAVFVGPKAGGPAYRIVGLRRVTRLAELVGEPPAGAPNASWPR</sequence>
<protein>
    <submittedName>
        <fullName evidence="2">Uncharacterized protein</fullName>
    </submittedName>
</protein>